<protein>
    <submittedName>
        <fullName evidence="3">Uncharacterized protein</fullName>
    </submittedName>
</protein>
<keyword evidence="1" id="KW-0689">Ribosomal protein</keyword>
<dbReference type="EMBL" id="JBEHCU010007526">
    <property type="protein sequence ID" value="KAL1394609.1"/>
    <property type="molecule type" value="Genomic_DNA"/>
</dbReference>
<evidence type="ECO:0000256" key="2">
    <source>
        <dbReference type="ARBA" id="ARBA00023274"/>
    </source>
</evidence>
<dbReference type="AlphaFoldDB" id="A0ABD1D583"/>
<reference evidence="3 4" key="1">
    <citation type="submission" date="2024-05" db="EMBL/GenBank/DDBJ databases">
        <title>Culex pipiens pipiens assembly and annotation.</title>
        <authorList>
            <person name="Alout H."/>
            <person name="Durand T."/>
        </authorList>
    </citation>
    <scope>NUCLEOTIDE SEQUENCE [LARGE SCALE GENOMIC DNA]</scope>
    <source>
        <strain evidence="3">HA-2024</strain>
        <tissue evidence="3">Whole body</tissue>
    </source>
</reference>
<dbReference type="SUPFAM" id="SSF52313">
    <property type="entry name" value="Ribosomal protein S2"/>
    <property type="match status" value="1"/>
</dbReference>
<dbReference type="GO" id="GO:0005840">
    <property type="term" value="C:ribosome"/>
    <property type="evidence" value="ECO:0007669"/>
    <property type="project" value="UniProtKB-KW"/>
</dbReference>
<organism evidence="3 4">
    <name type="scientific">Culex pipiens pipiens</name>
    <name type="common">Northern house mosquito</name>
    <dbReference type="NCBI Taxonomy" id="38569"/>
    <lineage>
        <taxon>Eukaryota</taxon>
        <taxon>Metazoa</taxon>
        <taxon>Ecdysozoa</taxon>
        <taxon>Arthropoda</taxon>
        <taxon>Hexapoda</taxon>
        <taxon>Insecta</taxon>
        <taxon>Pterygota</taxon>
        <taxon>Neoptera</taxon>
        <taxon>Endopterygota</taxon>
        <taxon>Diptera</taxon>
        <taxon>Nematocera</taxon>
        <taxon>Culicoidea</taxon>
        <taxon>Culicidae</taxon>
        <taxon>Culicinae</taxon>
        <taxon>Culicini</taxon>
        <taxon>Culex</taxon>
        <taxon>Culex</taxon>
    </lineage>
</organism>
<dbReference type="Proteomes" id="UP001562425">
    <property type="component" value="Unassembled WGS sequence"/>
</dbReference>
<evidence type="ECO:0000313" key="3">
    <source>
        <dbReference type="EMBL" id="KAL1394609.1"/>
    </source>
</evidence>
<dbReference type="InterPro" id="IPR023591">
    <property type="entry name" value="Ribosomal_uS2_flav_dom_sf"/>
</dbReference>
<keyword evidence="4" id="KW-1185">Reference proteome</keyword>
<gene>
    <name evidence="3" type="ORF">pipiens_011832</name>
</gene>
<dbReference type="Gene3D" id="3.40.50.10490">
    <property type="entry name" value="Glucose-6-phosphate isomerase like protein, domain 1"/>
    <property type="match status" value="1"/>
</dbReference>
<name>A0ABD1D583_CULPP</name>
<dbReference type="GO" id="GO:1990904">
    <property type="term" value="C:ribonucleoprotein complex"/>
    <property type="evidence" value="ECO:0007669"/>
    <property type="project" value="UniProtKB-KW"/>
</dbReference>
<dbReference type="PANTHER" id="PTHR11489">
    <property type="entry name" value="40S RIBOSOMAL PROTEIN SA"/>
    <property type="match status" value="1"/>
</dbReference>
<accession>A0ABD1D583</accession>
<evidence type="ECO:0000256" key="1">
    <source>
        <dbReference type="ARBA" id="ARBA00022980"/>
    </source>
</evidence>
<sequence length="153" mass="16605">MAAGERRIIVGVGATVKKEIKKKIITTLSGQNLTRGQGAVLLLHEEVQGAGRNSRLLKICGRAKQTGRDGGLENIDADAATALKNDDVNVILGRTWEKLLMAARCIASIEYPGEMFAFSLRQFGKRFVLRFANYTEVAHIAGRFTSGAMSHAC</sequence>
<dbReference type="InterPro" id="IPR005707">
    <property type="entry name" value="Ribosomal_uS2_euk/arc"/>
</dbReference>
<proteinExistence type="predicted"/>
<comment type="caution">
    <text evidence="3">The sequence shown here is derived from an EMBL/GenBank/DDBJ whole genome shotgun (WGS) entry which is preliminary data.</text>
</comment>
<keyword evidence="2" id="KW-0687">Ribonucleoprotein</keyword>
<evidence type="ECO:0000313" key="4">
    <source>
        <dbReference type="Proteomes" id="UP001562425"/>
    </source>
</evidence>